<dbReference type="AlphaFoldDB" id="A0A0H2RH31"/>
<proteinExistence type="predicted"/>
<dbReference type="EMBL" id="KQ086007">
    <property type="protein sequence ID" value="KLO11164.1"/>
    <property type="molecule type" value="Genomic_DNA"/>
</dbReference>
<dbReference type="InParanoid" id="A0A0H2RH31"/>
<dbReference type="Proteomes" id="UP000053477">
    <property type="component" value="Unassembled WGS sequence"/>
</dbReference>
<keyword evidence="2" id="KW-1185">Reference proteome</keyword>
<name>A0A0H2RH31_9AGAM</name>
<reference evidence="1 2" key="1">
    <citation type="submission" date="2015-04" db="EMBL/GenBank/DDBJ databases">
        <title>Complete genome sequence of Schizopora paradoxa KUC8140, a cosmopolitan wood degrader in East Asia.</title>
        <authorList>
            <consortium name="DOE Joint Genome Institute"/>
            <person name="Min B."/>
            <person name="Park H."/>
            <person name="Jang Y."/>
            <person name="Kim J.-J."/>
            <person name="Kim K.H."/>
            <person name="Pangilinan J."/>
            <person name="Lipzen A."/>
            <person name="Riley R."/>
            <person name="Grigoriev I.V."/>
            <person name="Spatafora J.W."/>
            <person name="Choi I.-G."/>
        </authorList>
    </citation>
    <scope>NUCLEOTIDE SEQUENCE [LARGE SCALE GENOMIC DNA]</scope>
    <source>
        <strain evidence="1 2">KUC8140</strain>
    </source>
</reference>
<evidence type="ECO:0000313" key="2">
    <source>
        <dbReference type="Proteomes" id="UP000053477"/>
    </source>
</evidence>
<accession>A0A0H2RH31</accession>
<organism evidence="1 2">
    <name type="scientific">Schizopora paradoxa</name>
    <dbReference type="NCBI Taxonomy" id="27342"/>
    <lineage>
        <taxon>Eukaryota</taxon>
        <taxon>Fungi</taxon>
        <taxon>Dikarya</taxon>
        <taxon>Basidiomycota</taxon>
        <taxon>Agaricomycotina</taxon>
        <taxon>Agaricomycetes</taxon>
        <taxon>Hymenochaetales</taxon>
        <taxon>Schizoporaceae</taxon>
        <taxon>Schizopora</taxon>
    </lineage>
</organism>
<protein>
    <submittedName>
        <fullName evidence="1">Uncharacterized protein</fullName>
    </submittedName>
</protein>
<evidence type="ECO:0000313" key="1">
    <source>
        <dbReference type="EMBL" id="KLO11164.1"/>
    </source>
</evidence>
<sequence>MSLRVSKAFAPALHSSGSRGSELHVKDKLRALKERKREKCEILYMREAIEKHSTVVDDHVLNCQAIWNLINSDIQTIATQLGIVTSFANPNLFHKRFSSLPRQYADLRTALQNYVNVLADTEYQRGFNILRFRWTRT</sequence>
<gene>
    <name evidence="1" type="ORF">SCHPADRAFT_484106</name>
</gene>